<organism evidence="1 2">
    <name type="scientific">Pedobacter terrae</name>
    <dbReference type="NCBI Taxonomy" id="405671"/>
    <lineage>
        <taxon>Bacteria</taxon>
        <taxon>Pseudomonadati</taxon>
        <taxon>Bacteroidota</taxon>
        <taxon>Sphingobacteriia</taxon>
        <taxon>Sphingobacteriales</taxon>
        <taxon>Sphingobacteriaceae</taxon>
        <taxon>Pedobacter</taxon>
    </lineage>
</organism>
<sequence>MSDNILKEIEDFAYRYLEKSEIALVTGVPVENIDDENSQEGIAFLRRRLLRKATFNESIIKLTDQLSSPAMAIELKIADAININDRKIR</sequence>
<name>A0A1G7W7T6_9SPHI</name>
<proteinExistence type="predicted"/>
<dbReference type="AlphaFoldDB" id="A0A1G7W7T6"/>
<evidence type="ECO:0000313" key="1">
    <source>
        <dbReference type="EMBL" id="SDG67859.1"/>
    </source>
</evidence>
<dbReference type="Proteomes" id="UP000199643">
    <property type="component" value="Unassembled WGS sequence"/>
</dbReference>
<gene>
    <name evidence="1" type="ORF">SAMN05421827_109132</name>
</gene>
<accession>A0A1G7W7T6</accession>
<dbReference type="EMBL" id="FNCH01000009">
    <property type="protein sequence ID" value="SDG67859.1"/>
    <property type="molecule type" value="Genomic_DNA"/>
</dbReference>
<protein>
    <submittedName>
        <fullName evidence="1">Uncharacterized protein</fullName>
    </submittedName>
</protein>
<evidence type="ECO:0000313" key="2">
    <source>
        <dbReference type="Proteomes" id="UP000199643"/>
    </source>
</evidence>
<keyword evidence="2" id="KW-1185">Reference proteome</keyword>
<dbReference type="RefSeq" id="WP_090500558.1">
    <property type="nucleotide sequence ID" value="NZ_FNCH01000009.1"/>
</dbReference>
<reference evidence="2" key="1">
    <citation type="submission" date="2016-10" db="EMBL/GenBank/DDBJ databases">
        <authorList>
            <person name="Varghese N."/>
            <person name="Submissions S."/>
        </authorList>
    </citation>
    <scope>NUCLEOTIDE SEQUENCE [LARGE SCALE GENOMIC DNA]</scope>
    <source>
        <strain evidence="2">DSM 17933</strain>
    </source>
</reference>
<dbReference type="STRING" id="405671.SAMN05421827_109132"/>